<dbReference type="AlphaFoldDB" id="A0A410G0S7"/>
<dbReference type="OrthoDB" id="1425610at2"/>
<organism evidence="3 4">
    <name type="scientific">Aequorivita ciconiae</name>
    <dbReference type="NCBI Taxonomy" id="2494375"/>
    <lineage>
        <taxon>Bacteria</taxon>
        <taxon>Pseudomonadati</taxon>
        <taxon>Bacteroidota</taxon>
        <taxon>Flavobacteriia</taxon>
        <taxon>Flavobacteriales</taxon>
        <taxon>Flavobacteriaceae</taxon>
        <taxon>Aequorivita</taxon>
    </lineage>
</organism>
<keyword evidence="4" id="KW-1185">Reference proteome</keyword>
<evidence type="ECO:0000259" key="2">
    <source>
        <dbReference type="Pfam" id="PF13020"/>
    </source>
</evidence>
<evidence type="ECO:0000313" key="3">
    <source>
        <dbReference type="EMBL" id="QAA80874.1"/>
    </source>
</evidence>
<reference evidence="3 4" key="1">
    <citation type="submission" date="2019-01" db="EMBL/GenBank/DDBJ databases">
        <title>Complete genome sequencing of Aequorivita sp. H23M31.</title>
        <authorList>
            <person name="Bae J.-W."/>
        </authorList>
    </citation>
    <scope>NUCLEOTIDE SEQUENCE [LARGE SCALE GENOMIC DNA]</scope>
    <source>
        <strain evidence="3 4">H23M31</strain>
    </source>
</reference>
<protein>
    <submittedName>
        <fullName evidence="3">DUF3883 domain-containing protein</fullName>
    </submittedName>
</protein>
<dbReference type="KEGG" id="aev:EI546_03630"/>
<dbReference type="InterPro" id="IPR036465">
    <property type="entry name" value="vWFA_dom_sf"/>
</dbReference>
<dbReference type="Proteomes" id="UP000285517">
    <property type="component" value="Chromosome"/>
</dbReference>
<dbReference type="Gene3D" id="3.40.50.410">
    <property type="entry name" value="von Willebrand factor, type A domain"/>
    <property type="match status" value="1"/>
</dbReference>
<evidence type="ECO:0000256" key="1">
    <source>
        <dbReference type="SAM" id="MobiDB-lite"/>
    </source>
</evidence>
<feature type="region of interest" description="Disordered" evidence="1">
    <location>
        <begin position="253"/>
        <end position="277"/>
    </location>
</feature>
<proteinExistence type="predicted"/>
<dbReference type="SUPFAM" id="SSF53300">
    <property type="entry name" value="vWA-like"/>
    <property type="match status" value="1"/>
</dbReference>
<feature type="domain" description="Protein NO VEIN C-terminal" evidence="2">
    <location>
        <begin position="340"/>
        <end position="426"/>
    </location>
</feature>
<dbReference type="InterPro" id="IPR024975">
    <property type="entry name" value="NOV_C"/>
</dbReference>
<name>A0A410G0S7_9FLAO</name>
<dbReference type="Pfam" id="PF13020">
    <property type="entry name" value="NOV_C"/>
    <property type="match status" value="1"/>
</dbReference>
<dbReference type="EMBL" id="CP034951">
    <property type="protein sequence ID" value="QAA80874.1"/>
    <property type="molecule type" value="Genomic_DNA"/>
</dbReference>
<sequence>MFRVTVIISKQRYRTMTKTLDILIDGSGSMGYLKGSLEENKYLLPDGNTRTTLVKKILIENLNDTISLFENITIKSFKTHESLDSELKPILINGKRDVKPYFQTHYNGKYSKNLFIHKIQEIKDPEPGATALCWALGSKLLVSGKRKSHILVITDGDNNVHINTPENWQQHILEYIKKYQFVGKIHIIGISQNDVARKRCSIVCNQTGGVYVNLSKLDFDTTKLESLLINLKVDVVTDVIKENIFKTVIQNESSTLRNENSEPPSKEEDNNTTEDSTTQISLESLKIQVDSHTNTLQGISVQLQNIIALLKDKDKLLNADEEVAIHENSEYNSRIGRKAEEFLYTVLSNKKWESVEWMNRDGESYKSFDFIVKDKGSTVYYECKGTSGDLSEFHLSKNEWEFYLQNKNSYRICFVSDVEGNPKVYRLKDLLKDIEERRVRLHSDKNRKVKAGNVMFFLNKELCETLK</sequence>
<evidence type="ECO:0000313" key="4">
    <source>
        <dbReference type="Proteomes" id="UP000285517"/>
    </source>
</evidence>
<accession>A0A410G0S7</accession>
<gene>
    <name evidence="3" type="ORF">EI546_03630</name>
</gene>
<feature type="compositionally biased region" description="Polar residues" evidence="1">
    <location>
        <begin position="253"/>
        <end position="263"/>
    </location>
</feature>